<gene>
    <name evidence="2" type="ORF">SAMN05443667_109101</name>
</gene>
<keyword evidence="1" id="KW-1133">Transmembrane helix</keyword>
<feature type="transmembrane region" description="Helical" evidence="1">
    <location>
        <begin position="18"/>
        <end position="51"/>
    </location>
</feature>
<reference evidence="3" key="1">
    <citation type="submission" date="2016-10" db="EMBL/GenBank/DDBJ databases">
        <authorList>
            <person name="Varghese N."/>
            <person name="Submissions S."/>
        </authorList>
    </citation>
    <scope>NUCLEOTIDE SEQUENCE [LARGE SCALE GENOMIC DNA]</scope>
    <source>
        <strain evidence="3">DSM 22376</strain>
    </source>
</reference>
<protein>
    <submittedName>
        <fullName evidence="2">Uncharacterized protein</fullName>
    </submittedName>
</protein>
<dbReference type="OrthoDB" id="1361992at2"/>
<evidence type="ECO:0000313" key="3">
    <source>
        <dbReference type="Proteomes" id="UP000198951"/>
    </source>
</evidence>
<keyword evidence="3" id="KW-1185">Reference proteome</keyword>
<feature type="transmembrane region" description="Helical" evidence="1">
    <location>
        <begin position="72"/>
        <end position="96"/>
    </location>
</feature>
<organism evidence="2 3">
    <name type="scientific">Flavobacterium gillisiae</name>
    <dbReference type="NCBI Taxonomy" id="150146"/>
    <lineage>
        <taxon>Bacteria</taxon>
        <taxon>Pseudomonadati</taxon>
        <taxon>Bacteroidota</taxon>
        <taxon>Flavobacteriia</taxon>
        <taxon>Flavobacteriales</taxon>
        <taxon>Flavobacteriaceae</taxon>
        <taxon>Flavobacterium</taxon>
    </lineage>
</organism>
<sequence length="99" mass="11337">MTLQKANNLFEFFKSTLVINLAVCVVPILFLGLFAFKYTFLTVGFAASLVVKELNSKNEYLFYYNNAISKTQLWLCAWGCTFVFLVILSFAFNFIATLF</sequence>
<dbReference type="STRING" id="150146.SAMN05443667_109101"/>
<name>A0A1H4EBD7_9FLAO</name>
<proteinExistence type="predicted"/>
<evidence type="ECO:0000313" key="2">
    <source>
        <dbReference type="EMBL" id="SEA82058.1"/>
    </source>
</evidence>
<dbReference type="AlphaFoldDB" id="A0A1H4EBD7"/>
<evidence type="ECO:0000256" key="1">
    <source>
        <dbReference type="SAM" id="Phobius"/>
    </source>
</evidence>
<accession>A0A1H4EBD7</accession>
<keyword evidence="1" id="KW-0472">Membrane</keyword>
<keyword evidence="1" id="KW-0812">Transmembrane</keyword>
<dbReference type="Proteomes" id="UP000198951">
    <property type="component" value="Unassembled WGS sequence"/>
</dbReference>
<dbReference type="EMBL" id="FNRD01000009">
    <property type="protein sequence ID" value="SEA82058.1"/>
    <property type="molecule type" value="Genomic_DNA"/>
</dbReference>
<dbReference type="RefSeq" id="WP_091091017.1">
    <property type="nucleotide sequence ID" value="NZ_FNRD01000009.1"/>
</dbReference>